<dbReference type="GO" id="GO:0061723">
    <property type="term" value="P:glycophagy"/>
    <property type="evidence" value="ECO:0007669"/>
    <property type="project" value="TreeGrafter"/>
</dbReference>
<accession>A0A8H6RSR5</accession>
<feature type="region of interest" description="Disordered" evidence="13">
    <location>
        <begin position="453"/>
        <end position="514"/>
    </location>
</feature>
<feature type="region of interest" description="Disordered" evidence="13">
    <location>
        <begin position="527"/>
        <end position="581"/>
    </location>
</feature>
<dbReference type="GO" id="GO:0061709">
    <property type="term" value="P:reticulophagy"/>
    <property type="evidence" value="ECO:0007669"/>
    <property type="project" value="TreeGrafter"/>
</dbReference>
<dbReference type="GO" id="GO:0034727">
    <property type="term" value="P:piecemeal microautophagy of the nucleus"/>
    <property type="evidence" value="ECO:0007669"/>
    <property type="project" value="TreeGrafter"/>
</dbReference>
<dbReference type="InterPro" id="IPR026849">
    <property type="entry name" value="ATG2"/>
</dbReference>
<feature type="region of interest" description="Disordered" evidence="13">
    <location>
        <begin position="604"/>
        <end position="681"/>
    </location>
</feature>
<dbReference type="GO" id="GO:0061908">
    <property type="term" value="C:phagophore"/>
    <property type="evidence" value="ECO:0007669"/>
    <property type="project" value="TreeGrafter"/>
</dbReference>
<evidence type="ECO:0000256" key="1">
    <source>
        <dbReference type="ARBA" id="ARBA00004406"/>
    </source>
</evidence>
<keyword evidence="7" id="KW-0072">Autophagy</keyword>
<comment type="subcellular location">
    <subcellularLocation>
        <location evidence="1">Endoplasmic reticulum membrane</location>
        <topology evidence="1">Peripheral membrane protein</topology>
    </subcellularLocation>
    <subcellularLocation>
        <location evidence="2">Preautophagosomal structure membrane</location>
        <topology evidence="2">Peripheral membrane protein</topology>
    </subcellularLocation>
</comment>
<evidence type="ECO:0000256" key="5">
    <source>
        <dbReference type="ARBA" id="ARBA00022448"/>
    </source>
</evidence>
<dbReference type="OrthoDB" id="18982at2759"/>
<feature type="compositionally biased region" description="Polar residues" evidence="13">
    <location>
        <begin position="456"/>
        <end position="483"/>
    </location>
</feature>
<comment type="caution">
    <text evidence="14">The sequence shown here is derived from an EMBL/GenBank/DDBJ whole genome shotgun (WGS) entry which is preliminary data.</text>
</comment>
<feature type="compositionally biased region" description="Low complexity" evidence="13">
    <location>
        <begin position="364"/>
        <end position="378"/>
    </location>
</feature>
<feature type="compositionally biased region" description="Polar residues" evidence="13">
    <location>
        <begin position="311"/>
        <end position="332"/>
    </location>
</feature>
<feature type="region of interest" description="Disordered" evidence="13">
    <location>
        <begin position="1759"/>
        <end position="1786"/>
    </location>
</feature>
<feature type="compositionally biased region" description="Polar residues" evidence="13">
    <location>
        <begin position="1759"/>
        <end position="1772"/>
    </location>
</feature>
<feature type="compositionally biased region" description="Basic and acidic residues" evidence="13">
    <location>
        <begin position="546"/>
        <end position="568"/>
    </location>
</feature>
<feature type="compositionally biased region" description="Basic residues" evidence="13">
    <location>
        <begin position="126"/>
        <end position="136"/>
    </location>
</feature>
<sequence length="2309" mass="252587">MSWWQQKLLRYGLRYGLSRTGLLEDEAIDLDNLDITIGKRNVIELKDVGLNIKRIGKLAQLPPSLRLETARILSLRLTIPADFYQSSIVVDVDGVEISARLEEAESTDIKDKSKPRARSPVSTKTPQHRKTNRRLHSPPPYDRGGMDSSDEDLNLPDVQDVAKSFLLDEPLNERRELEALAYTDDDVAESVISESTEGDVGTGLGMGVPGFLATFLQGMMDRLKVQVQNVHISIETEIKAELQESIPVILRLKVGKAELHELSPKDTQDEAVEARRHFRLDDISLDLLTANGSLTSLSTVPSFISSATGRSFARSPTQSISPPRAATGSQRRSSTNTTKSSSSASMHSMGVFMQPTIPEPQSPQMPRSSPSPLLPSSASVADLDADQFADARDDEYVEQNTTPHDLDIQPGDDNISWGSRRSKTSAPADDLWKSMISEDDLPESLLMLPERAPTPRATSTRSNSPVQMRQQRQVSPYSRSFQGPGSWPRPDESPERHRSQRSPGSWPTLDQSRYSAMGPLDQVLTSAYGDDESLASGREQAPSGVEMRDDAVDNKHAALEHVSPERPIPETPPEPEGPMDESMLTSQVFSHEEAQSMYMSAMTTSPKMDMPGGWSSPAQSVGSSLPEASHLPTLDEVLGQDSDQPGLDGAQASHEARSGNATPRAHSPELPKKASTAAGDSRHMSVTQLLHISMLQIALPMTSNHSPDATPESLSNRATPLAKSFSPAHGMPGTFSAYSDLSRSRIRSGTGSVHPDLNSVIFSPSEKSSNSGIEPGLEVTLATVCLQVDIATGRLVYELSEHMVKAFKNSNDRRSKPASDSKAPSSTVGIAVRLERARITLSEQLDRNKSLRDLINDTRYGAVDLKCEDLSLKMGSDMSLEIGTFGLLLGGIDLITFDRDRGSVANSQLFPSEAPVIAVNVSNNRTSANKRPVTDVSVHTAPVIVSLDLLVMEETFSSFGGLSGMLELGNSFFSVNAASSASGTKPPKGVRFAQEPSQSSRTDPEIKLNSRISGITASLRGPTCSVLLRTSTLKAIYREAGVMATIERIVLSGPHLDQSIPSEPPLCIDLASLKIEYLLTPQDKDLERLLSLLIPSKDKYDDDDDIIIDTLLSQRRKGAILRLQLGDVKAKVEDWEGLSRISALGDDLAKLSAVAKYLPEDDKPGLLTTLRVKEGEVRLPMNERFGQLRIALQDLHLAHVGIPALLAFSIGNLFASQAEGPQILRPLIPMAGTDASPVVMARMLGDEVEPTVKVKLYNLCAEYSVPVVLDLTGMDKEVEPEALVNELAQSVANLAMAQNPSKPAHSPTSDTSGTSSKKTNISLLVHDSALGLTPQKLPSKVMLVLSDIHLSTVVPPADRMSAKVELRKAAVFVTDRHSADMNDQPIPTHVSSHVLNTTQRLANSLVKQGFVSVGSVMAAEIVLRAQDSDQLNGAKAVEVDVKNELFLLETCADSTQTLIATLGDLAPPTPPNRTPKYLTQPMQIEDMMASFTGDAFVQPQEQPETLFDVDDGNGDELESRLGISMLDDEETNELLAESEMSASLYGPVSGVFGMDDDPDRESSADDYPETAESLLEEDPFEMPISPDEMQLGDAALMRELKKQYKPASVAEPIDLGLHEIDDLGFDALGSGQQALGSQYRSNAPYISGRKRRGKATQDVPFRLRLRDFHVIWHIYDGYDWQRTRDGIVEAVEQVEMRAEERRAKHRQSLQDREDDESVIGDFLFNSIYIGVPADHDAQELRRQINRNIDEDVSETASIPVSGISRPTTQYSASGQPRQRQRRRLKLGRSKSHKIAFELKGVSADVLIMPPGSGEVVSSVDLRLKQFEIFDKVPTSTWRKFLTHLENDPAKREMSKPMFHIQLENVKTLESHAASEIVLHVSVLPLRLHVDQDALDFITRFFEFKDPAMVPSADPGEQPFLQRVEVDTVDMCLDYKPKNVDYAGIRSGKTTEFMNFVTLEGCNIRLRHAIVYGLRGFDALHPTLNDIWMPDIKRNQLPRVLAGLAPVRSLVNIGSGMRDVVAIPVREYKKDGRIVRSIQKGAFHFGKTTASELARLGAKVALGTQTMLANAEEFLAPEASASRRPGSARHVSGDQGWHDVASDDDEPEQRAVSAYANQPLGVLSGLKSARRYLEHDLLTAKDALIAVQGEVLESRGPGGAAAAVVKHAPTVILRPVIGATRAVGTTLLGVGNQIDRGHLRKVDDVSIPNTLYKTRLADILTEIQETLKAWMWMDLLLQLHSATAFGSVTRLCILRHKLIPTGVRYEILINVNMTASKSDLCFCSTATLQAFGVESDPDVLPPGRNPLWTP</sequence>
<feature type="region of interest" description="Disordered" evidence="13">
    <location>
        <begin position="311"/>
        <end position="378"/>
    </location>
</feature>
<feature type="region of interest" description="Disordered" evidence="13">
    <location>
        <begin position="2077"/>
        <end position="2109"/>
    </location>
</feature>
<dbReference type="GO" id="GO:0000422">
    <property type="term" value="P:autophagy of mitochondrion"/>
    <property type="evidence" value="ECO:0007669"/>
    <property type="project" value="TreeGrafter"/>
</dbReference>
<evidence type="ECO:0000256" key="13">
    <source>
        <dbReference type="SAM" id="MobiDB-lite"/>
    </source>
</evidence>
<reference evidence="14" key="1">
    <citation type="submission" date="2020-04" db="EMBL/GenBank/DDBJ databases">
        <title>Draft genome resource of the tomato pathogen Pseudocercospora fuligena.</title>
        <authorList>
            <person name="Zaccaron A."/>
        </authorList>
    </citation>
    <scope>NUCLEOTIDE SEQUENCE</scope>
    <source>
        <strain evidence="14">PF001</strain>
    </source>
</reference>
<dbReference type="GO" id="GO:0032266">
    <property type="term" value="F:phosphatidylinositol-3-phosphate binding"/>
    <property type="evidence" value="ECO:0007669"/>
    <property type="project" value="TreeGrafter"/>
</dbReference>
<evidence type="ECO:0000313" key="14">
    <source>
        <dbReference type="EMBL" id="KAF7197746.1"/>
    </source>
</evidence>
<name>A0A8H6RSR5_9PEZI</name>
<evidence type="ECO:0000256" key="8">
    <source>
        <dbReference type="ARBA" id="ARBA00023055"/>
    </source>
</evidence>
<keyword evidence="9" id="KW-0472">Membrane</keyword>
<feature type="region of interest" description="Disordered" evidence="13">
    <location>
        <begin position="1298"/>
        <end position="1317"/>
    </location>
</feature>
<feature type="compositionally biased region" description="Low complexity" evidence="13">
    <location>
        <begin position="1306"/>
        <end position="1317"/>
    </location>
</feature>
<evidence type="ECO:0000256" key="3">
    <source>
        <dbReference type="ARBA" id="ARBA00009714"/>
    </source>
</evidence>
<dbReference type="GO" id="GO:0000045">
    <property type="term" value="P:autophagosome assembly"/>
    <property type="evidence" value="ECO:0007669"/>
    <property type="project" value="TreeGrafter"/>
</dbReference>
<feature type="region of interest" description="Disordered" evidence="13">
    <location>
        <begin position="398"/>
        <end position="433"/>
    </location>
</feature>
<feature type="compositionally biased region" description="Polar residues" evidence="13">
    <location>
        <begin position="702"/>
        <end position="718"/>
    </location>
</feature>
<feature type="region of interest" description="Disordered" evidence="13">
    <location>
        <begin position="981"/>
        <end position="1004"/>
    </location>
</feature>
<dbReference type="PANTHER" id="PTHR13190">
    <property type="entry name" value="AUTOPHAGY-RELATED 2, ISOFORM A"/>
    <property type="match status" value="1"/>
</dbReference>
<dbReference type="PANTHER" id="PTHR13190:SF1">
    <property type="entry name" value="AUTOPHAGY-RELATED 2, ISOFORM A"/>
    <property type="match status" value="1"/>
</dbReference>
<dbReference type="Pfam" id="PF13329">
    <property type="entry name" value="ATG2_CAD"/>
    <property type="match status" value="1"/>
</dbReference>
<comment type="similarity">
    <text evidence="3">Belongs to the ATG2 family.</text>
</comment>
<organism evidence="14 15">
    <name type="scientific">Pseudocercospora fuligena</name>
    <dbReference type="NCBI Taxonomy" id="685502"/>
    <lineage>
        <taxon>Eukaryota</taxon>
        <taxon>Fungi</taxon>
        <taxon>Dikarya</taxon>
        <taxon>Ascomycota</taxon>
        <taxon>Pezizomycotina</taxon>
        <taxon>Dothideomycetes</taxon>
        <taxon>Dothideomycetidae</taxon>
        <taxon>Mycosphaerellales</taxon>
        <taxon>Mycosphaerellaceae</taxon>
        <taxon>Pseudocercospora</taxon>
    </lineage>
</organism>
<comment type="catalytic activity">
    <reaction evidence="10">
        <text>a 1,2-diacyl-sn-glycero-3-phospho-L-serine(in) = a 1,2-diacyl-sn-glycero-3-phospho-L-serine(out)</text>
        <dbReference type="Rhea" id="RHEA:38663"/>
        <dbReference type="ChEBI" id="CHEBI:57262"/>
    </reaction>
</comment>
<evidence type="ECO:0000256" key="7">
    <source>
        <dbReference type="ARBA" id="ARBA00023006"/>
    </source>
</evidence>
<evidence type="ECO:0000256" key="9">
    <source>
        <dbReference type="ARBA" id="ARBA00023136"/>
    </source>
</evidence>
<feature type="region of interest" description="Disordered" evidence="13">
    <location>
        <begin position="103"/>
        <end position="154"/>
    </location>
</feature>
<evidence type="ECO:0000256" key="6">
    <source>
        <dbReference type="ARBA" id="ARBA00022824"/>
    </source>
</evidence>
<dbReference type="GO" id="GO:0005789">
    <property type="term" value="C:endoplasmic reticulum membrane"/>
    <property type="evidence" value="ECO:0007669"/>
    <property type="project" value="UniProtKB-SubCell"/>
</dbReference>
<protein>
    <recommendedName>
        <fullName evidence="4">Autophagy-related protein 2</fullName>
    </recommendedName>
</protein>
<dbReference type="GO" id="GO:0043495">
    <property type="term" value="F:protein-membrane adaptor activity"/>
    <property type="evidence" value="ECO:0007669"/>
    <property type="project" value="TreeGrafter"/>
</dbReference>
<proteinExistence type="inferred from homology"/>
<evidence type="ECO:0000256" key="4">
    <source>
        <dbReference type="ARBA" id="ARBA00018070"/>
    </source>
</evidence>
<evidence type="ECO:0000256" key="10">
    <source>
        <dbReference type="ARBA" id="ARBA00024479"/>
    </source>
</evidence>
<feature type="compositionally biased region" description="Low complexity" evidence="13">
    <location>
        <begin position="333"/>
        <end position="348"/>
    </location>
</feature>
<evidence type="ECO:0000313" key="15">
    <source>
        <dbReference type="Proteomes" id="UP000660729"/>
    </source>
</evidence>
<dbReference type="GO" id="GO:0034045">
    <property type="term" value="C:phagophore assembly site membrane"/>
    <property type="evidence" value="ECO:0007669"/>
    <property type="project" value="UniProtKB-SubCell"/>
</dbReference>
<gene>
    <name evidence="14" type="ORF">HII31_00835</name>
</gene>
<evidence type="ECO:0000256" key="2">
    <source>
        <dbReference type="ARBA" id="ARBA00004623"/>
    </source>
</evidence>
<keyword evidence="6" id="KW-0256">Endoplasmic reticulum</keyword>
<comment type="catalytic activity">
    <reaction evidence="11">
        <text>a 1,2-diacyl-sn-glycero-3-phosphoethanolamine(in) = a 1,2-diacyl-sn-glycero-3-phosphoethanolamine(out)</text>
        <dbReference type="Rhea" id="RHEA:38895"/>
        <dbReference type="ChEBI" id="CHEBI:64612"/>
    </reaction>
</comment>
<feature type="compositionally biased region" description="Polar residues" evidence="13">
    <location>
        <begin position="501"/>
        <end position="514"/>
    </location>
</feature>
<evidence type="ECO:0000256" key="12">
    <source>
        <dbReference type="ARBA" id="ARBA00024631"/>
    </source>
</evidence>
<dbReference type="GO" id="GO:0006869">
    <property type="term" value="P:lipid transport"/>
    <property type="evidence" value="ECO:0007669"/>
    <property type="project" value="UniProtKB-KW"/>
</dbReference>
<evidence type="ECO:0000256" key="11">
    <source>
        <dbReference type="ARBA" id="ARBA00024615"/>
    </source>
</evidence>
<feature type="compositionally biased region" description="Basic and acidic residues" evidence="13">
    <location>
        <begin position="103"/>
        <end position="114"/>
    </location>
</feature>
<dbReference type="EMBL" id="JABCIY010000007">
    <property type="protein sequence ID" value="KAF7197746.1"/>
    <property type="molecule type" value="Genomic_DNA"/>
</dbReference>
<comment type="catalytic activity">
    <reaction evidence="12">
        <text>a 1,2-diacyl-sn-glycero-3-phosphocholine(in) = a 1,2-diacyl-sn-glycero-3-phosphocholine(out)</text>
        <dbReference type="Rhea" id="RHEA:38571"/>
        <dbReference type="ChEBI" id="CHEBI:57643"/>
    </reaction>
</comment>
<dbReference type="Proteomes" id="UP000660729">
    <property type="component" value="Unassembled WGS sequence"/>
</dbReference>
<keyword evidence="15" id="KW-1185">Reference proteome</keyword>
<feature type="region of interest" description="Disordered" evidence="13">
    <location>
        <begin position="702"/>
        <end position="733"/>
    </location>
</feature>
<keyword evidence="5" id="KW-0813">Transport</keyword>
<keyword evidence="8" id="KW-0445">Lipid transport</keyword>